<name>A0A699XJ64_TANCI</name>
<dbReference type="AlphaFoldDB" id="A0A699XJ64"/>
<feature type="non-terminal residue" evidence="1">
    <location>
        <position position="85"/>
    </location>
</feature>
<gene>
    <name evidence="1" type="ORF">Tci_930027</name>
</gene>
<accession>A0A699XJ64</accession>
<evidence type="ECO:0000313" key="1">
    <source>
        <dbReference type="EMBL" id="GFD58058.1"/>
    </source>
</evidence>
<dbReference type="EMBL" id="BKCJ011848195">
    <property type="protein sequence ID" value="GFD58058.1"/>
    <property type="molecule type" value="Genomic_DNA"/>
</dbReference>
<reference evidence="1" key="1">
    <citation type="journal article" date="2019" name="Sci. Rep.">
        <title>Draft genome of Tanacetum cinerariifolium, the natural source of mosquito coil.</title>
        <authorList>
            <person name="Yamashiro T."/>
            <person name="Shiraishi A."/>
            <person name="Satake H."/>
            <person name="Nakayama K."/>
        </authorList>
    </citation>
    <scope>NUCLEOTIDE SEQUENCE</scope>
</reference>
<organism evidence="1">
    <name type="scientific">Tanacetum cinerariifolium</name>
    <name type="common">Dalmatian daisy</name>
    <name type="synonym">Chrysanthemum cinerariifolium</name>
    <dbReference type="NCBI Taxonomy" id="118510"/>
    <lineage>
        <taxon>Eukaryota</taxon>
        <taxon>Viridiplantae</taxon>
        <taxon>Streptophyta</taxon>
        <taxon>Embryophyta</taxon>
        <taxon>Tracheophyta</taxon>
        <taxon>Spermatophyta</taxon>
        <taxon>Magnoliopsida</taxon>
        <taxon>eudicotyledons</taxon>
        <taxon>Gunneridae</taxon>
        <taxon>Pentapetalae</taxon>
        <taxon>asterids</taxon>
        <taxon>campanulids</taxon>
        <taxon>Asterales</taxon>
        <taxon>Asteraceae</taxon>
        <taxon>Asteroideae</taxon>
        <taxon>Anthemideae</taxon>
        <taxon>Anthemidinae</taxon>
        <taxon>Tanacetum</taxon>
    </lineage>
</organism>
<comment type="caution">
    <text evidence="1">The sequence shown here is derived from an EMBL/GenBank/DDBJ whole genome shotgun (WGS) entry which is preliminary data.</text>
</comment>
<protein>
    <submittedName>
        <fullName evidence="1">Uncharacterized protein</fullName>
    </submittedName>
</protein>
<proteinExistence type="predicted"/>
<feature type="non-terminal residue" evidence="1">
    <location>
        <position position="1"/>
    </location>
</feature>
<sequence>QVTPEPKKTKISRNYDSGICLMSDNSDNSVDPLPEHKSPFPFAAEAIEEDEPEQISMTEAVFNSTLRVGLDRNCQDYDFSGLDLE</sequence>